<feature type="transmembrane region" description="Helical" evidence="6">
    <location>
        <begin position="57"/>
        <end position="75"/>
    </location>
</feature>
<protein>
    <submittedName>
        <fullName evidence="8">MFS general substrate transporter</fullName>
    </submittedName>
</protein>
<keyword evidence="5 6" id="KW-0472">Membrane</keyword>
<name>A0A9P4R627_9PLEO</name>
<dbReference type="GO" id="GO:0022857">
    <property type="term" value="F:transmembrane transporter activity"/>
    <property type="evidence" value="ECO:0007669"/>
    <property type="project" value="InterPro"/>
</dbReference>
<dbReference type="PROSITE" id="PS50850">
    <property type="entry name" value="MFS"/>
    <property type="match status" value="1"/>
</dbReference>
<evidence type="ECO:0000256" key="2">
    <source>
        <dbReference type="ARBA" id="ARBA00022448"/>
    </source>
</evidence>
<keyword evidence="9" id="KW-1185">Reference proteome</keyword>
<dbReference type="FunFam" id="1.20.1250.20:FF:000034">
    <property type="entry name" value="MFS general substrate transporter"/>
    <property type="match status" value="1"/>
</dbReference>
<feature type="transmembrane region" description="Helical" evidence="6">
    <location>
        <begin position="388"/>
        <end position="407"/>
    </location>
</feature>
<feature type="transmembrane region" description="Helical" evidence="6">
    <location>
        <begin position="95"/>
        <end position="113"/>
    </location>
</feature>
<comment type="subcellular location">
    <subcellularLocation>
        <location evidence="1">Membrane</location>
        <topology evidence="1">Multi-pass membrane protein</topology>
    </subcellularLocation>
</comment>
<evidence type="ECO:0000256" key="1">
    <source>
        <dbReference type="ARBA" id="ARBA00004141"/>
    </source>
</evidence>
<feature type="domain" description="Major facilitator superfamily (MFS) profile" evidence="7">
    <location>
        <begin position="57"/>
        <end position="473"/>
    </location>
</feature>
<feature type="transmembrane region" description="Helical" evidence="6">
    <location>
        <begin position="290"/>
        <end position="309"/>
    </location>
</feature>
<dbReference type="PANTHER" id="PTHR43791">
    <property type="entry name" value="PERMEASE-RELATED"/>
    <property type="match status" value="1"/>
</dbReference>
<feature type="transmembrane region" description="Helical" evidence="6">
    <location>
        <begin position="419"/>
        <end position="439"/>
    </location>
</feature>
<evidence type="ECO:0000256" key="6">
    <source>
        <dbReference type="SAM" id="Phobius"/>
    </source>
</evidence>
<dbReference type="Pfam" id="PF07690">
    <property type="entry name" value="MFS_1"/>
    <property type="match status" value="1"/>
</dbReference>
<accession>A0A9P4R627</accession>
<reference evidence="8" key="1">
    <citation type="journal article" date="2020" name="Stud. Mycol.">
        <title>101 Dothideomycetes genomes: a test case for predicting lifestyles and emergence of pathogens.</title>
        <authorList>
            <person name="Haridas S."/>
            <person name="Albert R."/>
            <person name="Binder M."/>
            <person name="Bloem J."/>
            <person name="Labutti K."/>
            <person name="Salamov A."/>
            <person name="Andreopoulos B."/>
            <person name="Baker S."/>
            <person name="Barry K."/>
            <person name="Bills G."/>
            <person name="Bluhm B."/>
            <person name="Cannon C."/>
            <person name="Castanera R."/>
            <person name="Culley D."/>
            <person name="Daum C."/>
            <person name="Ezra D."/>
            <person name="Gonzalez J."/>
            <person name="Henrissat B."/>
            <person name="Kuo A."/>
            <person name="Liang C."/>
            <person name="Lipzen A."/>
            <person name="Lutzoni F."/>
            <person name="Magnuson J."/>
            <person name="Mondo S."/>
            <person name="Nolan M."/>
            <person name="Ohm R."/>
            <person name="Pangilinan J."/>
            <person name="Park H.-J."/>
            <person name="Ramirez L."/>
            <person name="Alfaro M."/>
            <person name="Sun H."/>
            <person name="Tritt A."/>
            <person name="Yoshinaga Y."/>
            <person name="Zwiers L.-H."/>
            <person name="Turgeon B."/>
            <person name="Goodwin S."/>
            <person name="Spatafora J."/>
            <person name="Crous P."/>
            <person name="Grigoriev I."/>
        </authorList>
    </citation>
    <scope>NUCLEOTIDE SEQUENCE</scope>
    <source>
        <strain evidence="8">CBS 125425</strain>
    </source>
</reference>
<dbReference type="FunFam" id="1.20.1250.20:FF:000013">
    <property type="entry name" value="MFS general substrate transporter"/>
    <property type="match status" value="1"/>
</dbReference>
<keyword evidence="4 6" id="KW-1133">Transmembrane helix</keyword>
<dbReference type="PANTHER" id="PTHR43791:SF18">
    <property type="entry name" value="NICOTINIC ACID TRANSPORTER TNA1, PUTATIVE (AFU_ORTHOLOGUE AFUA_3G03820)-RELATED"/>
    <property type="match status" value="1"/>
</dbReference>
<evidence type="ECO:0000313" key="9">
    <source>
        <dbReference type="Proteomes" id="UP000799444"/>
    </source>
</evidence>
<sequence length="514" mass="57103">MESTTAPIDAKVDVVDDKKVEDVGEKRAISEEELEANHVQYTDAEARRILTKVDYRLVPILALLYLVAFVDRSNIGNAKIAGMAKDLNIEKGLKYNTAVTLFFVPYTLLEIPSNIVLKMMRPSRWIAILMFCWGIVMTLMGLVESYGGLLAGRFFLGVTESGFFPAATFLLTLWYRRFEVQRRMAVFYIAASLSGAFSGLLAFAIENLDGRGGRAGWQWIFLIEGLVPVALSLIIWKILPDSPETASFLTQPERDILIHRLANETGSGHGKVTNQDKIQKHHIIAGVSDWKIWCGIVVFWGNTVGVYGFTATVPTVINELGYSTANAQLLTIPIYVFAAIVTLGFAWWSDHAQTRSPFILAGYTIASIGFIAQLSIPHPKYPGVTYGFLFPVAAGLYCPFISLVSWVANSLAPSSKRAVGMALLISCGNMGGIMGSNIYLSREAPKYRTGFGVSLAMCLLAIVATFVMRWGYSRENAKREKMLLEHSEEEIRARYTEQEMLDLGDKSPFFRYTL</sequence>
<feature type="transmembrane region" description="Helical" evidence="6">
    <location>
        <begin position="217"/>
        <end position="239"/>
    </location>
</feature>
<feature type="transmembrane region" description="Helical" evidence="6">
    <location>
        <begin position="154"/>
        <end position="174"/>
    </location>
</feature>
<comment type="caution">
    <text evidence="8">The sequence shown here is derived from an EMBL/GenBank/DDBJ whole genome shotgun (WGS) entry which is preliminary data.</text>
</comment>
<dbReference type="Gene3D" id="1.20.1250.20">
    <property type="entry name" value="MFS general substrate transporter like domains"/>
    <property type="match status" value="2"/>
</dbReference>
<dbReference type="AlphaFoldDB" id="A0A9P4R627"/>
<keyword evidence="3 6" id="KW-0812">Transmembrane</keyword>
<feature type="transmembrane region" description="Helical" evidence="6">
    <location>
        <begin position="360"/>
        <end position="376"/>
    </location>
</feature>
<dbReference type="Proteomes" id="UP000799444">
    <property type="component" value="Unassembled WGS sequence"/>
</dbReference>
<keyword evidence="2" id="KW-0813">Transport</keyword>
<dbReference type="SUPFAM" id="SSF103473">
    <property type="entry name" value="MFS general substrate transporter"/>
    <property type="match status" value="1"/>
</dbReference>
<dbReference type="GO" id="GO:0016020">
    <property type="term" value="C:membrane"/>
    <property type="evidence" value="ECO:0007669"/>
    <property type="project" value="UniProtKB-SubCell"/>
</dbReference>
<evidence type="ECO:0000313" key="8">
    <source>
        <dbReference type="EMBL" id="KAF2737422.1"/>
    </source>
</evidence>
<dbReference type="EMBL" id="ML996116">
    <property type="protein sequence ID" value="KAF2737422.1"/>
    <property type="molecule type" value="Genomic_DNA"/>
</dbReference>
<feature type="transmembrane region" description="Helical" evidence="6">
    <location>
        <begin position="186"/>
        <end position="205"/>
    </location>
</feature>
<feature type="transmembrane region" description="Helical" evidence="6">
    <location>
        <begin position="329"/>
        <end position="348"/>
    </location>
</feature>
<dbReference type="InterPro" id="IPR020846">
    <property type="entry name" value="MFS_dom"/>
</dbReference>
<dbReference type="OrthoDB" id="2962993at2759"/>
<evidence type="ECO:0000256" key="4">
    <source>
        <dbReference type="ARBA" id="ARBA00022989"/>
    </source>
</evidence>
<evidence type="ECO:0000256" key="3">
    <source>
        <dbReference type="ARBA" id="ARBA00022692"/>
    </source>
</evidence>
<proteinExistence type="predicted"/>
<dbReference type="InterPro" id="IPR036259">
    <property type="entry name" value="MFS_trans_sf"/>
</dbReference>
<organism evidence="8 9">
    <name type="scientific">Polyplosphaeria fusca</name>
    <dbReference type="NCBI Taxonomy" id="682080"/>
    <lineage>
        <taxon>Eukaryota</taxon>
        <taxon>Fungi</taxon>
        <taxon>Dikarya</taxon>
        <taxon>Ascomycota</taxon>
        <taxon>Pezizomycotina</taxon>
        <taxon>Dothideomycetes</taxon>
        <taxon>Pleosporomycetidae</taxon>
        <taxon>Pleosporales</taxon>
        <taxon>Tetraplosphaeriaceae</taxon>
        <taxon>Polyplosphaeria</taxon>
    </lineage>
</organism>
<evidence type="ECO:0000256" key="5">
    <source>
        <dbReference type="ARBA" id="ARBA00023136"/>
    </source>
</evidence>
<feature type="transmembrane region" description="Helical" evidence="6">
    <location>
        <begin position="451"/>
        <end position="472"/>
    </location>
</feature>
<feature type="transmembrane region" description="Helical" evidence="6">
    <location>
        <begin position="125"/>
        <end position="142"/>
    </location>
</feature>
<gene>
    <name evidence="8" type="ORF">EJ04DRAFT_550584</name>
</gene>
<evidence type="ECO:0000259" key="7">
    <source>
        <dbReference type="PROSITE" id="PS50850"/>
    </source>
</evidence>
<dbReference type="InterPro" id="IPR011701">
    <property type="entry name" value="MFS"/>
</dbReference>